<protein>
    <submittedName>
        <fullName evidence="3">RND efflux system, outer membrane lipoprotein, NodT family</fullName>
    </submittedName>
</protein>
<sequence>MSRLYSSSSFFVISILALALLVSGCKVGQHYQRPTTQMPEQFRGRSQSDTTSVALIPWRQFFRDTELQNLIGTALTNNFDLQVALKRIEENQAYVRQTRYALLPAVNAQIAASTVTPSRNSLNGLSLENFIGTRHLEDFSTNLSLSWEIDIWGRIRRQNEATLAQFLQTEEAAKAVRTNLVASVATGYFNVLLLDAQLDVAKRNVALGDSIVRLIRFQKKSGDVTELAVQQAEAQRQAADLLRSQLEQALVIEQNGIRHLLGDWPGAIARSSRLTTYPVADTLLTGVPAQLLANRPDVRMSELGLVAANARAGVAEASLYPALTITGSGGLNSFRAVNWFALPTSLFYNLAAGLVQPVFQRRQLQTQLEVSQIQRESALIQFRQSLTTAVTDVSNALVRNEKLQEQERIATKRAQTVQGAITNAKLLFKSGMATYLEVITAQSNALQAELTLADIKRQRLGAMVDVYRSLGGGWR</sequence>
<evidence type="ECO:0000256" key="2">
    <source>
        <dbReference type="RuleBase" id="RU362097"/>
    </source>
</evidence>
<proteinExistence type="inferred from homology"/>
<evidence type="ECO:0000313" key="4">
    <source>
        <dbReference type="Proteomes" id="UP000002028"/>
    </source>
</evidence>
<dbReference type="GO" id="GO:0015562">
    <property type="term" value="F:efflux transmembrane transporter activity"/>
    <property type="evidence" value="ECO:0007669"/>
    <property type="project" value="InterPro"/>
</dbReference>
<evidence type="ECO:0000313" key="3">
    <source>
        <dbReference type="EMBL" id="ADB36882.1"/>
    </source>
</evidence>
<organism evidence="3 4">
    <name type="scientific">Spirosoma linguale (strain ATCC 33905 / DSM 74 / LMG 10896 / Claus 1)</name>
    <dbReference type="NCBI Taxonomy" id="504472"/>
    <lineage>
        <taxon>Bacteria</taxon>
        <taxon>Pseudomonadati</taxon>
        <taxon>Bacteroidota</taxon>
        <taxon>Cytophagia</taxon>
        <taxon>Cytophagales</taxon>
        <taxon>Cytophagaceae</taxon>
        <taxon>Spirosoma</taxon>
    </lineage>
</organism>
<dbReference type="NCBIfam" id="TIGR01845">
    <property type="entry name" value="outer_NodT"/>
    <property type="match status" value="1"/>
</dbReference>
<keyword evidence="2" id="KW-0472">Membrane</keyword>
<dbReference type="Gene3D" id="2.20.200.10">
    <property type="entry name" value="Outer membrane efflux proteins (OEP)"/>
    <property type="match status" value="1"/>
</dbReference>
<dbReference type="PANTHER" id="PTHR30203:SF33">
    <property type="entry name" value="BLR4455 PROTEIN"/>
    <property type="match status" value="1"/>
</dbReference>
<dbReference type="SUPFAM" id="SSF56954">
    <property type="entry name" value="Outer membrane efflux proteins (OEP)"/>
    <property type="match status" value="1"/>
</dbReference>
<name>D2QHZ4_SPILD</name>
<dbReference type="KEGG" id="sli:Slin_0820"/>
<comment type="similarity">
    <text evidence="1 2">Belongs to the outer membrane factor (OMF) (TC 1.B.17) family.</text>
</comment>
<keyword evidence="2 3" id="KW-0449">Lipoprotein</keyword>
<comment type="subcellular location">
    <subcellularLocation>
        <location evidence="2">Cell membrane</location>
        <topology evidence="2">Lipid-anchor</topology>
    </subcellularLocation>
</comment>
<dbReference type="STRING" id="504472.Slin_0820"/>
<dbReference type="InterPro" id="IPR010131">
    <property type="entry name" value="MdtP/NodT-like"/>
</dbReference>
<evidence type="ECO:0000256" key="1">
    <source>
        <dbReference type="ARBA" id="ARBA00007613"/>
    </source>
</evidence>
<dbReference type="Proteomes" id="UP000002028">
    <property type="component" value="Chromosome"/>
</dbReference>
<dbReference type="AlphaFoldDB" id="D2QHZ4"/>
<dbReference type="eggNOG" id="COG1538">
    <property type="taxonomic scope" value="Bacteria"/>
</dbReference>
<accession>D2QHZ4</accession>
<keyword evidence="2" id="KW-0812">Transmembrane</keyword>
<keyword evidence="4" id="KW-1185">Reference proteome</keyword>
<dbReference type="PROSITE" id="PS51257">
    <property type="entry name" value="PROKAR_LIPOPROTEIN"/>
    <property type="match status" value="1"/>
</dbReference>
<keyword evidence="2" id="KW-0564">Palmitate</keyword>
<dbReference type="HOGENOM" id="CLU_012817_13_3_10"/>
<gene>
    <name evidence="3" type="ordered locus">Slin_0820</name>
</gene>
<keyword evidence="2" id="KW-1134">Transmembrane beta strand</keyword>
<dbReference type="Pfam" id="PF02321">
    <property type="entry name" value="OEP"/>
    <property type="match status" value="2"/>
</dbReference>
<dbReference type="GO" id="GO:0005886">
    <property type="term" value="C:plasma membrane"/>
    <property type="evidence" value="ECO:0007669"/>
    <property type="project" value="UniProtKB-SubCell"/>
</dbReference>
<reference evidence="3 4" key="1">
    <citation type="journal article" date="2010" name="Stand. Genomic Sci.">
        <title>Complete genome sequence of Spirosoma linguale type strain (1).</title>
        <authorList>
            <person name="Lail K."/>
            <person name="Sikorski J."/>
            <person name="Saunders E."/>
            <person name="Lapidus A."/>
            <person name="Glavina Del Rio T."/>
            <person name="Copeland A."/>
            <person name="Tice H."/>
            <person name="Cheng J.-F."/>
            <person name="Lucas S."/>
            <person name="Nolan M."/>
            <person name="Bruce D."/>
            <person name="Goodwin L."/>
            <person name="Pitluck S."/>
            <person name="Ivanova N."/>
            <person name="Mavromatis K."/>
            <person name="Ovchinnikova G."/>
            <person name="Pati A."/>
            <person name="Chen A."/>
            <person name="Palaniappan K."/>
            <person name="Land M."/>
            <person name="Hauser L."/>
            <person name="Chang Y.-J."/>
            <person name="Jeffries C.D."/>
            <person name="Chain P."/>
            <person name="Brettin T."/>
            <person name="Detter J.C."/>
            <person name="Schuetze A."/>
            <person name="Rohde M."/>
            <person name="Tindall B.J."/>
            <person name="Goeker M."/>
            <person name="Bristow J."/>
            <person name="Eisen J.A."/>
            <person name="Markowitz V."/>
            <person name="Hugenholtz P."/>
            <person name="Kyrpides N.C."/>
            <person name="Klenk H.-P."/>
            <person name="Chen F."/>
        </authorList>
    </citation>
    <scope>NUCLEOTIDE SEQUENCE [LARGE SCALE GENOMIC DNA]</scope>
    <source>
        <strain evidence="4">ATCC 33905 / DSM 74 / LMG 10896 / Claus 1</strain>
    </source>
</reference>
<dbReference type="InterPro" id="IPR003423">
    <property type="entry name" value="OMP_efflux"/>
</dbReference>
<dbReference type="PANTHER" id="PTHR30203">
    <property type="entry name" value="OUTER MEMBRANE CATION EFFLUX PROTEIN"/>
    <property type="match status" value="1"/>
</dbReference>
<dbReference type="RefSeq" id="WP_012925434.1">
    <property type="nucleotide sequence ID" value="NC_013730.1"/>
</dbReference>
<dbReference type="Gene3D" id="1.20.1600.10">
    <property type="entry name" value="Outer membrane efflux proteins (OEP)"/>
    <property type="match status" value="1"/>
</dbReference>
<dbReference type="EMBL" id="CP001769">
    <property type="protein sequence ID" value="ADB36882.1"/>
    <property type="molecule type" value="Genomic_DNA"/>
</dbReference>